<dbReference type="Gene3D" id="1.10.287.130">
    <property type="match status" value="1"/>
</dbReference>
<organism evidence="11 12">
    <name type="scientific">Leptospira gomenensis</name>
    <dbReference type="NCBI Taxonomy" id="2484974"/>
    <lineage>
        <taxon>Bacteria</taxon>
        <taxon>Pseudomonadati</taxon>
        <taxon>Spirochaetota</taxon>
        <taxon>Spirochaetia</taxon>
        <taxon>Leptospirales</taxon>
        <taxon>Leptospiraceae</taxon>
        <taxon>Leptospira</taxon>
    </lineage>
</organism>
<dbReference type="GO" id="GO:0005524">
    <property type="term" value="F:ATP binding"/>
    <property type="evidence" value="ECO:0007669"/>
    <property type="project" value="UniProtKB-KW"/>
</dbReference>
<keyword evidence="6" id="KW-0067">ATP-binding</keyword>
<evidence type="ECO:0000313" key="12">
    <source>
        <dbReference type="Proteomes" id="UP000298277"/>
    </source>
</evidence>
<dbReference type="InterPro" id="IPR003594">
    <property type="entry name" value="HATPase_dom"/>
</dbReference>
<feature type="modified residue" description="4-aspartylphosphate" evidence="8">
    <location>
        <position position="66"/>
    </location>
</feature>
<name>A0A5F1Z1A5_9LEPT</name>
<dbReference type="EMBL" id="RQFA01000073">
    <property type="protein sequence ID" value="TGK29019.1"/>
    <property type="molecule type" value="Genomic_DNA"/>
</dbReference>
<gene>
    <name evidence="11" type="ORF">EHQ17_16825</name>
</gene>
<evidence type="ECO:0000256" key="6">
    <source>
        <dbReference type="ARBA" id="ARBA00022840"/>
    </source>
</evidence>
<sequence length="514" mass="57725">MSVNRHFPDSVSLLLAEDDEEDFLLFREYAEDIPFPKYTITRAKSAEEALSVVSKEPSGFDIFVIDHFLGASNGTDLLNELRSAIGPVSAVLFSGLSREEIADTATSAGFTEYLEKNGLSSASISKALLNAQKKGADFILPEPEKRTNGFDPLDFRMETIGKFSGSIAHDYNNILNIIIANLDLMELQCKDHTDLLNRIRAAQNAVLRAVDLNKKLLNFSRRQSLHPELCDPNVLISEFLKNSREHFPINIHVEFNSYGEGDLCLLDKSEFSNAFTQLMSNAKESLAESGGGILIETSFVVLNSKFGMRIGGLKDGPYFLLRLSDNGIGIEPGDREKVFEPFYSTKPKGKSAGLGLPTIYGFVRRSGGNIFFDSRPKIGTDFFVYLPIHNAKTVLLIPESVSRRAIYFGEKSATADWLSLYFRSVGFSFESVSDFYRLRTLANRYSSEDTVFLSNVWEKGFEEWHEFVSEHVRSNQNREIFYFSHLNDGLTSENSHIIVRPVSKKSLENHFKGV</sequence>
<dbReference type="InterPro" id="IPR011006">
    <property type="entry name" value="CheY-like_superfamily"/>
</dbReference>
<keyword evidence="3" id="KW-0808">Transferase</keyword>
<keyword evidence="12" id="KW-1185">Reference proteome</keyword>
<dbReference type="PANTHER" id="PTHR43065:SF46">
    <property type="entry name" value="C4-DICARBOXYLATE TRANSPORT SENSOR PROTEIN DCTB"/>
    <property type="match status" value="1"/>
</dbReference>
<dbReference type="GO" id="GO:0000155">
    <property type="term" value="F:phosphorelay sensor kinase activity"/>
    <property type="evidence" value="ECO:0007669"/>
    <property type="project" value="InterPro"/>
</dbReference>
<evidence type="ECO:0000259" key="9">
    <source>
        <dbReference type="PROSITE" id="PS50109"/>
    </source>
</evidence>
<dbReference type="RefSeq" id="WP_135590314.1">
    <property type="nucleotide sequence ID" value="NZ_RQEZ01000007.1"/>
</dbReference>
<evidence type="ECO:0000256" key="7">
    <source>
        <dbReference type="ARBA" id="ARBA00023012"/>
    </source>
</evidence>
<proteinExistence type="predicted"/>
<keyword evidence="4" id="KW-0547">Nucleotide-binding</keyword>
<dbReference type="InterPro" id="IPR004358">
    <property type="entry name" value="Sig_transdc_His_kin-like_C"/>
</dbReference>
<evidence type="ECO:0000256" key="8">
    <source>
        <dbReference type="PROSITE-ProRule" id="PRU00169"/>
    </source>
</evidence>
<keyword evidence="8" id="KW-0597">Phosphoprotein</keyword>
<dbReference type="InterPro" id="IPR036097">
    <property type="entry name" value="HisK_dim/P_sf"/>
</dbReference>
<evidence type="ECO:0000256" key="1">
    <source>
        <dbReference type="ARBA" id="ARBA00000085"/>
    </source>
</evidence>
<evidence type="ECO:0000313" key="11">
    <source>
        <dbReference type="EMBL" id="TGK29019.1"/>
    </source>
</evidence>
<dbReference type="Pfam" id="PF02518">
    <property type="entry name" value="HATPase_c"/>
    <property type="match status" value="1"/>
</dbReference>
<evidence type="ECO:0000259" key="10">
    <source>
        <dbReference type="PROSITE" id="PS50110"/>
    </source>
</evidence>
<comment type="caution">
    <text evidence="11">The sequence shown here is derived from an EMBL/GenBank/DDBJ whole genome shotgun (WGS) entry which is preliminary data.</text>
</comment>
<protein>
    <recommendedName>
        <fullName evidence="2">histidine kinase</fullName>
        <ecNumber evidence="2">2.7.13.3</ecNumber>
    </recommendedName>
</protein>
<feature type="domain" description="Histidine kinase" evidence="9">
    <location>
        <begin position="166"/>
        <end position="390"/>
    </location>
</feature>
<accession>A0A5F1Z1A5</accession>
<keyword evidence="7" id="KW-0902">Two-component regulatory system</keyword>
<evidence type="ECO:0000256" key="5">
    <source>
        <dbReference type="ARBA" id="ARBA00022777"/>
    </source>
</evidence>
<dbReference type="PANTHER" id="PTHR43065">
    <property type="entry name" value="SENSOR HISTIDINE KINASE"/>
    <property type="match status" value="1"/>
</dbReference>
<dbReference type="PRINTS" id="PR00344">
    <property type="entry name" value="BCTRLSENSOR"/>
</dbReference>
<dbReference type="InterPro" id="IPR001789">
    <property type="entry name" value="Sig_transdc_resp-reg_receiver"/>
</dbReference>
<evidence type="ECO:0000256" key="3">
    <source>
        <dbReference type="ARBA" id="ARBA00022679"/>
    </source>
</evidence>
<dbReference type="InterPro" id="IPR005467">
    <property type="entry name" value="His_kinase_dom"/>
</dbReference>
<evidence type="ECO:0000256" key="4">
    <source>
        <dbReference type="ARBA" id="ARBA00022741"/>
    </source>
</evidence>
<dbReference type="EC" id="2.7.13.3" evidence="2"/>
<dbReference type="Gene3D" id="3.30.565.10">
    <property type="entry name" value="Histidine kinase-like ATPase, C-terminal domain"/>
    <property type="match status" value="1"/>
</dbReference>
<comment type="catalytic activity">
    <reaction evidence="1">
        <text>ATP + protein L-histidine = ADP + protein N-phospho-L-histidine.</text>
        <dbReference type="EC" id="2.7.13.3"/>
    </reaction>
</comment>
<dbReference type="SUPFAM" id="SSF55874">
    <property type="entry name" value="ATPase domain of HSP90 chaperone/DNA topoisomerase II/histidine kinase"/>
    <property type="match status" value="1"/>
</dbReference>
<reference evidence="11" key="1">
    <citation type="journal article" date="2019" name="PLoS Negl. Trop. Dis.">
        <title>Revisiting the worldwide diversity of Leptospira species in the environment.</title>
        <authorList>
            <person name="Vincent A.T."/>
            <person name="Schiettekatte O."/>
            <person name="Bourhy P."/>
            <person name="Veyrier F.J."/>
            <person name="Picardeau M."/>
        </authorList>
    </citation>
    <scope>NUCLEOTIDE SEQUENCE [LARGE SCALE GENOMIC DNA]</scope>
    <source>
        <strain evidence="11">201800299</strain>
    </source>
</reference>
<dbReference type="PROSITE" id="PS50110">
    <property type="entry name" value="RESPONSE_REGULATORY"/>
    <property type="match status" value="1"/>
</dbReference>
<dbReference type="SMART" id="SM00387">
    <property type="entry name" value="HATPase_c"/>
    <property type="match status" value="1"/>
</dbReference>
<dbReference type="Gene3D" id="3.40.50.2300">
    <property type="match status" value="1"/>
</dbReference>
<dbReference type="SMART" id="SM00448">
    <property type="entry name" value="REC"/>
    <property type="match status" value="1"/>
</dbReference>
<evidence type="ECO:0000256" key="2">
    <source>
        <dbReference type="ARBA" id="ARBA00012438"/>
    </source>
</evidence>
<dbReference type="SUPFAM" id="SSF52172">
    <property type="entry name" value="CheY-like"/>
    <property type="match status" value="1"/>
</dbReference>
<keyword evidence="5" id="KW-0418">Kinase</keyword>
<dbReference type="SUPFAM" id="SSF47384">
    <property type="entry name" value="Homodimeric domain of signal transducing histidine kinase"/>
    <property type="match status" value="1"/>
</dbReference>
<dbReference type="OrthoDB" id="9815750at2"/>
<dbReference type="PROSITE" id="PS50109">
    <property type="entry name" value="HIS_KIN"/>
    <property type="match status" value="1"/>
</dbReference>
<dbReference type="InterPro" id="IPR036890">
    <property type="entry name" value="HATPase_C_sf"/>
</dbReference>
<dbReference type="AlphaFoldDB" id="A0A5F1Z1A5"/>
<feature type="domain" description="Response regulatory" evidence="10">
    <location>
        <begin position="12"/>
        <end position="131"/>
    </location>
</feature>
<dbReference type="Proteomes" id="UP000298277">
    <property type="component" value="Unassembled WGS sequence"/>
</dbReference>